<keyword evidence="2" id="KW-0479">Metal-binding</keyword>
<dbReference type="GO" id="GO:0005634">
    <property type="term" value="C:nucleus"/>
    <property type="evidence" value="ECO:0007669"/>
    <property type="project" value="TreeGrafter"/>
</dbReference>
<protein>
    <submittedName>
        <fullName evidence="10">Uncharacterized protein</fullName>
    </submittedName>
</protein>
<accession>A0A843VR10</accession>
<keyword evidence="11" id="KW-1185">Reference proteome</keyword>
<dbReference type="InterPro" id="IPR057540">
    <property type="entry name" value="Znf_SUZ12"/>
</dbReference>
<keyword evidence="3" id="KW-0863">Zinc-finger</keyword>
<evidence type="ECO:0000259" key="8">
    <source>
        <dbReference type="Pfam" id="PF09733"/>
    </source>
</evidence>
<dbReference type="Pfam" id="PF23320">
    <property type="entry name" value="Zn_SUZ12"/>
    <property type="match status" value="1"/>
</dbReference>
<evidence type="ECO:0000256" key="1">
    <source>
        <dbReference type="ARBA" id="ARBA00007416"/>
    </source>
</evidence>
<keyword evidence="5" id="KW-0156">Chromatin regulator</keyword>
<dbReference type="PANTHER" id="PTHR22597:SF0">
    <property type="entry name" value="POLYCOMB PROTEIN SUZ12"/>
    <property type="match status" value="1"/>
</dbReference>
<evidence type="ECO:0000256" key="2">
    <source>
        <dbReference type="ARBA" id="ARBA00022723"/>
    </source>
</evidence>
<gene>
    <name evidence="10" type="ORF">Taro_029404</name>
</gene>
<proteinExistence type="inferred from homology"/>
<sequence>MRLAYLAHSDGGLRHPLPSQIWAPNKGEVTEDFSCPFCLAKCASYKGLRCHLTSSHDLFNFEFWVTEEYQAVNVSVKTDVWRSEKTFQCDQGWIEMVKRVGGSAMADLDPDSDPAIHACDPIPILSSPILMTPPHLGALYPSIWPWCFLSSMASLGEGSSFACFPLPPSLAVQGVDKFDLHLRNTDIVADGVDPRLQTFCYWSRPSRRRRSLNLMQNVNHVHAHAVKLDSPKVLRDISHASLTGKDKVITDAELPNGLNGGPSEKEDECSKAHCKFARYGSENTHSESTEQVFYNPGTIGICAASAQAPAADECNQPVSGGNNHATTAMLQFAKTRKLFVEKADPKNRVLLQKRQFFHSHRAQGWEPRIMSSVSHVENCDISTNLLMMIDMRFYLEILGDTWTTLSANPMALEQVLSDRDSEDEVDDDIADFEDRRMLDDFVDVTKDEKQIMHLWNSFVRKQRVLADGHIPWACEAFTKLHGHDFVREPALMWCWRLFMVKLWNHSLLDARTMNNCNMLLEKYQSEGSDLKQC</sequence>
<keyword evidence="7" id="KW-0804">Transcription</keyword>
<dbReference type="Proteomes" id="UP000652761">
    <property type="component" value="Unassembled WGS sequence"/>
</dbReference>
<evidence type="ECO:0000256" key="6">
    <source>
        <dbReference type="ARBA" id="ARBA00023015"/>
    </source>
</evidence>
<dbReference type="GO" id="GO:0008270">
    <property type="term" value="F:zinc ion binding"/>
    <property type="evidence" value="ECO:0007669"/>
    <property type="project" value="UniProtKB-KW"/>
</dbReference>
<dbReference type="Pfam" id="PF09733">
    <property type="entry name" value="VEFS-Box"/>
    <property type="match status" value="1"/>
</dbReference>
<dbReference type="GO" id="GO:0031490">
    <property type="term" value="F:chromatin DNA binding"/>
    <property type="evidence" value="ECO:0007669"/>
    <property type="project" value="TreeGrafter"/>
</dbReference>
<dbReference type="GO" id="GO:0006325">
    <property type="term" value="P:chromatin organization"/>
    <property type="evidence" value="ECO:0007669"/>
    <property type="project" value="UniProtKB-KW"/>
</dbReference>
<dbReference type="InterPro" id="IPR019135">
    <property type="entry name" value="Polycomb_protein_VEFS-Box"/>
</dbReference>
<dbReference type="EMBL" id="NMUH01001950">
    <property type="protein sequence ID" value="MQL96717.1"/>
    <property type="molecule type" value="Genomic_DNA"/>
</dbReference>
<evidence type="ECO:0000313" key="11">
    <source>
        <dbReference type="Proteomes" id="UP000652761"/>
    </source>
</evidence>
<comment type="similarity">
    <text evidence="1">Belongs to the VEFS (VRN2-EMF2-FIS2-SU(Z)12) family.</text>
</comment>
<keyword evidence="6" id="KW-0805">Transcription regulation</keyword>
<organism evidence="10 11">
    <name type="scientific">Colocasia esculenta</name>
    <name type="common">Wild taro</name>
    <name type="synonym">Arum esculentum</name>
    <dbReference type="NCBI Taxonomy" id="4460"/>
    <lineage>
        <taxon>Eukaryota</taxon>
        <taxon>Viridiplantae</taxon>
        <taxon>Streptophyta</taxon>
        <taxon>Embryophyta</taxon>
        <taxon>Tracheophyta</taxon>
        <taxon>Spermatophyta</taxon>
        <taxon>Magnoliopsida</taxon>
        <taxon>Liliopsida</taxon>
        <taxon>Araceae</taxon>
        <taxon>Aroideae</taxon>
        <taxon>Colocasieae</taxon>
        <taxon>Colocasia</taxon>
    </lineage>
</organism>
<evidence type="ECO:0000313" key="10">
    <source>
        <dbReference type="EMBL" id="MQL96717.1"/>
    </source>
</evidence>
<keyword evidence="4" id="KW-0862">Zinc</keyword>
<evidence type="ECO:0000256" key="4">
    <source>
        <dbReference type="ARBA" id="ARBA00022833"/>
    </source>
</evidence>
<name>A0A843VR10_COLES</name>
<dbReference type="CDD" id="cd21553">
    <property type="entry name" value="VEFS-box_EMF2-like"/>
    <property type="match status" value="1"/>
</dbReference>
<comment type="caution">
    <text evidence="10">The sequence shown here is derived from an EMBL/GenBank/DDBJ whole genome shotgun (WGS) entry which is preliminary data.</text>
</comment>
<dbReference type="AlphaFoldDB" id="A0A843VR10"/>
<dbReference type="OrthoDB" id="166746at2759"/>
<feature type="domain" description="Polycomb protein SUZ12-like zinc finger" evidence="9">
    <location>
        <begin position="26"/>
        <end position="79"/>
    </location>
</feature>
<reference evidence="10" key="1">
    <citation type="submission" date="2017-07" db="EMBL/GenBank/DDBJ databases">
        <title>Taro Niue Genome Assembly and Annotation.</title>
        <authorList>
            <person name="Atibalentja N."/>
            <person name="Keating K."/>
            <person name="Fields C.J."/>
        </authorList>
    </citation>
    <scope>NUCLEOTIDE SEQUENCE</scope>
    <source>
        <strain evidence="10">Niue_2</strain>
        <tissue evidence="10">Leaf</tissue>
    </source>
</reference>
<feature type="domain" description="Polycomb protein VEFS-Box" evidence="8">
    <location>
        <begin position="406"/>
        <end position="513"/>
    </location>
</feature>
<evidence type="ECO:0000256" key="3">
    <source>
        <dbReference type="ARBA" id="ARBA00022771"/>
    </source>
</evidence>
<dbReference type="CDD" id="cd21749">
    <property type="entry name" value="ZnB-Zn_EMF2-like"/>
    <property type="match status" value="1"/>
</dbReference>
<evidence type="ECO:0000256" key="5">
    <source>
        <dbReference type="ARBA" id="ARBA00022853"/>
    </source>
</evidence>
<dbReference type="PANTHER" id="PTHR22597">
    <property type="entry name" value="POLYCOMB GROUP PROTEIN"/>
    <property type="match status" value="1"/>
</dbReference>
<evidence type="ECO:0000259" key="9">
    <source>
        <dbReference type="Pfam" id="PF23320"/>
    </source>
</evidence>
<evidence type="ECO:0000256" key="7">
    <source>
        <dbReference type="ARBA" id="ARBA00023163"/>
    </source>
</evidence>